<keyword evidence="4" id="KW-1185">Reference proteome</keyword>
<evidence type="ECO:0000256" key="1">
    <source>
        <dbReference type="SAM" id="MobiDB-lite"/>
    </source>
</evidence>
<dbReference type="Pfam" id="PF17667">
    <property type="entry name" value="Pkinase_fungal"/>
    <property type="match status" value="2"/>
</dbReference>
<dbReference type="PANTHER" id="PTHR38248:SF2">
    <property type="entry name" value="FUNK1 11"/>
    <property type="match status" value="1"/>
</dbReference>
<dbReference type="AlphaFoldDB" id="K5X2M7"/>
<dbReference type="GeneID" id="18912711"/>
<reference evidence="3 4" key="1">
    <citation type="journal article" date="2012" name="BMC Genomics">
        <title>Comparative genomics of the white-rot fungi, Phanerochaete carnosa and P. chrysosporium, to elucidate the genetic basis of the distinct wood types they colonize.</title>
        <authorList>
            <person name="Suzuki H."/>
            <person name="MacDonald J."/>
            <person name="Syed K."/>
            <person name="Salamov A."/>
            <person name="Hori C."/>
            <person name="Aerts A."/>
            <person name="Henrissat B."/>
            <person name="Wiebenga A."/>
            <person name="vanKuyk P.A."/>
            <person name="Barry K."/>
            <person name="Lindquist E."/>
            <person name="LaButti K."/>
            <person name="Lapidus A."/>
            <person name="Lucas S."/>
            <person name="Coutinho P."/>
            <person name="Gong Y."/>
            <person name="Samejima M."/>
            <person name="Mahadevan R."/>
            <person name="Abou-Zaid M."/>
            <person name="de Vries R.P."/>
            <person name="Igarashi K."/>
            <person name="Yadav J.S."/>
            <person name="Grigoriev I.V."/>
            <person name="Master E.R."/>
        </authorList>
    </citation>
    <scope>NUCLEOTIDE SEQUENCE [LARGE SCALE GENOMIC DNA]</scope>
    <source>
        <strain evidence="3 4">HHB-10118-sp</strain>
    </source>
</reference>
<sequence length="1134" mass="126029">MEGHSTLSASHSYDPGGGGGCHSPSPHLATCPPSAPPAGLSSCHPSLSAECCTNCDDLEEREDLDERFCTPPPDDRNAAAIYILKGLMASPCGRTPGSDECLASKEDSPLKLSTWGTMTLAQVDNLFVELALDEFKKIIPGEDRSHEQLKGLPKFTFLKKLSSEHRKYNPLCDAFNAVEELAETRNRWKNIAHIPEDAHTDHRPDIGSYCEALEGAVVAYQDGVRPLKRKRARSGKVEPTRTSRSKRAKMPKTKGDDPVASEASDSEGSDSDSEYEEDEMVNDGYRARTAWGWLVSFVEVKDDEKDSGFHFEQEADKDGKPMLLRDGDKPRAARAQFIKYFTEAMLRQHRTHYFAFYIAGTWARVFRWDRLGCLVSPAINLSKDSEIFYNIVYRISRLNAWGFDETAVLASSEDVQKLEGYNNVDEYLQQYRDMILDYRAFYPIYKVSCPIVSMDGSDTHGATKSYLIGRHISGHYSPTGRCTRGYIAFDLDSHELVFFKDQWCCLGRVRTELETYKRLHQHEVPHIALPMAGGDVGRHGTLTQDYLTHIPHEERHSRRVHTRLVTKQVGLMLETYKDSAELLIIVGHALVAHWRAWENAGVLHRDVSVGNIMIDAATGAGFLNDWDLAKFKEDMDKLVPASEPAGISGTIPFKSVLSLRYPRKPPEVADDIESFIYVIAFMGMRFNWHQFSPQDRKVPSTREKRNEFNNTNSRLAVAVNSFFFQDEPVGQGFVMGGVTKLSLISLRQLPVVFLPHNDRKPLIEVFLTKAWDLLNQHYSQLDLKRYATYEVKPSDKARPDESDKPRPQPKARDLKLSVFLEMTPGATLRPRDDVGSASQIIAANAAPPAGPRGGLDHRALNEVLKSLFFDDDNNERDISVYYEDKAFDQLVHQGIITSQMWSRERVSLFSGGRQNPGGVVISGSSTSPLSKGPTPQDAQEAGAQPGSPDGEDGIEEGSRQRRRTRSAAKSALGTIPEELEESAPARLPRTTTSKAKGKAALKPKAAIEPDTETTTIGKLKTPASRKPRGTVARAAAPSRRVARKDIPPPKDNAPQVKIGAKATTSRKTETSRKRGGSEREALTRATGKPAAVVGSKGGAVKTGRGRKPSSPEQEFSENTQLRRSSRLAQKGERR</sequence>
<dbReference type="PANTHER" id="PTHR38248">
    <property type="entry name" value="FUNK1 6"/>
    <property type="match status" value="1"/>
</dbReference>
<feature type="compositionally biased region" description="Basic and acidic residues" evidence="1">
    <location>
        <begin position="1066"/>
        <end position="1082"/>
    </location>
</feature>
<proteinExistence type="predicted"/>
<feature type="compositionally biased region" description="Polar residues" evidence="1">
    <location>
        <begin position="1"/>
        <end position="11"/>
    </location>
</feature>
<name>K5X2M7_PHACS</name>
<feature type="region of interest" description="Disordered" evidence="1">
    <location>
        <begin position="1"/>
        <end position="20"/>
    </location>
</feature>
<feature type="domain" description="Fungal-type protein kinase" evidence="2">
    <location>
        <begin position="328"/>
        <end position="532"/>
    </location>
</feature>
<dbReference type="Gene3D" id="1.10.510.10">
    <property type="entry name" value="Transferase(Phosphotransferase) domain 1"/>
    <property type="match status" value="1"/>
</dbReference>
<dbReference type="InParanoid" id="K5X2M7"/>
<feature type="domain" description="Fungal-type protein kinase" evidence="2">
    <location>
        <begin position="553"/>
        <end position="681"/>
    </location>
</feature>
<organism evidence="3 4">
    <name type="scientific">Phanerochaete carnosa (strain HHB-10118-sp)</name>
    <name type="common">White-rot fungus</name>
    <name type="synonym">Peniophora carnosa</name>
    <dbReference type="NCBI Taxonomy" id="650164"/>
    <lineage>
        <taxon>Eukaryota</taxon>
        <taxon>Fungi</taxon>
        <taxon>Dikarya</taxon>
        <taxon>Basidiomycota</taxon>
        <taxon>Agaricomycotina</taxon>
        <taxon>Agaricomycetes</taxon>
        <taxon>Polyporales</taxon>
        <taxon>Phanerochaetaceae</taxon>
        <taxon>Phanerochaete</taxon>
    </lineage>
</organism>
<accession>K5X2M7</accession>
<evidence type="ECO:0000313" key="4">
    <source>
        <dbReference type="Proteomes" id="UP000008370"/>
    </source>
</evidence>
<dbReference type="SUPFAM" id="SSF56112">
    <property type="entry name" value="Protein kinase-like (PK-like)"/>
    <property type="match status" value="1"/>
</dbReference>
<dbReference type="InterPro" id="IPR040976">
    <property type="entry name" value="Pkinase_fungal"/>
</dbReference>
<feature type="compositionally biased region" description="Acidic residues" evidence="1">
    <location>
        <begin position="264"/>
        <end position="279"/>
    </location>
</feature>
<dbReference type="OrthoDB" id="5592585at2759"/>
<feature type="region of interest" description="Disordered" evidence="1">
    <location>
        <begin position="912"/>
        <end position="1134"/>
    </location>
</feature>
<feature type="compositionally biased region" description="Polar residues" evidence="1">
    <location>
        <begin position="1110"/>
        <end position="1122"/>
    </location>
</feature>
<dbReference type="Proteomes" id="UP000008370">
    <property type="component" value="Unassembled WGS sequence"/>
</dbReference>
<evidence type="ECO:0000313" key="3">
    <source>
        <dbReference type="EMBL" id="EKM57057.1"/>
    </source>
</evidence>
<dbReference type="HOGENOM" id="CLU_008979_0_0_1"/>
<dbReference type="RefSeq" id="XP_007394885.1">
    <property type="nucleotide sequence ID" value="XM_007394823.1"/>
</dbReference>
<gene>
    <name evidence="3" type="ORF">PHACADRAFT_208209</name>
</gene>
<feature type="region of interest" description="Disordered" evidence="1">
    <location>
        <begin position="228"/>
        <end position="279"/>
    </location>
</feature>
<dbReference type="InterPro" id="IPR011009">
    <property type="entry name" value="Kinase-like_dom_sf"/>
</dbReference>
<dbReference type="EMBL" id="JH930471">
    <property type="protein sequence ID" value="EKM57057.1"/>
    <property type="molecule type" value="Genomic_DNA"/>
</dbReference>
<protein>
    <recommendedName>
        <fullName evidence="2">Fungal-type protein kinase domain-containing protein</fullName>
    </recommendedName>
</protein>
<dbReference type="KEGG" id="pco:PHACADRAFT_208209"/>
<feature type="compositionally biased region" description="Basic residues" evidence="1">
    <location>
        <begin position="243"/>
        <end position="252"/>
    </location>
</feature>
<evidence type="ECO:0000259" key="2">
    <source>
        <dbReference type="Pfam" id="PF17667"/>
    </source>
</evidence>